<evidence type="ECO:0000256" key="1">
    <source>
        <dbReference type="ARBA" id="ARBA00001933"/>
    </source>
</evidence>
<dbReference type="Proteomes" id="UP000051862">
    <property type="component" value="Unassembled WGS sequence"/>
</dbReference>
<evidence type="ECO:0000256" key="4">
    <source>
        <dbReference type="ARBA" id="ARBA00051379"/>
    </source>
</evidence>
<keyword evidence="14" id="KW-1185">Reference proteome</keyword>
<protein>
    <recommendedName>
        <fullName evidence="7">Leucine/methionine racemase</fullName>
        <ecNumber evidence="6">5.1.1.2</ecNumber>
    </recommendedName>
</protein>
<dbReference type="PATRIC" id="fig|277988.4.peg.379"/>
<evidence type="ECO:0000256" key="7">
    <source>
        <dbReference type="ARBA" id="ARBA00073582"/>
    </source>
</evidence>
<dbReference type="InterPro" id="IPR015424">
    <property type="entry name" value="PyrdxlP-dep_Trfase"/>
</dbReference>
<dbReference type="GeneID" id="33333717"/>
<comment type="similarity">
    <text evidence="2 8">Belongs to the class-III pyridoxal-phosphate-dependent aminotransferase family.</text>
</comment>
<dbReference type="InterPro" id="IPR049704">
    <property type="entry name" value="Aminotrans_3_PPA_site"/>
</dbReference>
<dbReference type="EMBL" id="FOIW01000001">
    <property type="protein sequence ID" value="SEV94193.1"/>
    <property type="molecule type" value="Genomic_DNA"/>
</dbReference>
<dbReference type="InterPro" id="IPR015422">
    <property type="entry name" value="PyrdxlP-dep_Trfase_small"/>
</dbReference>
<organism evidence="10 12">
    <name type="scientific">Thermococcus thioreducens</name>
    <dbReference type="NCBI Taxonomy" id="277988"/>
    <lineage>
        <taxon>Archaea</taxon>
        <taxon>Methanobacteriati</taxon>
        <taxon>Methanobacteriota</taxon>
        <taxon>Thermococci</taxon>
        <taxon>Thermococcales</taxon>
        <taxon>Thermococcaceae</taxon>
        <taxon>Thermococcus</taxon>
    </lineage>
</organism>
<reference evidence="9 14" key="2">
    <citation type="submission" date="2016-04" db="EMBL/GenBank/DDBJ databases">
        <title>Complete genome sequence of Thermococcus thioreducens type strain OGL-20P.</title>
        <authorList>
            <person name="Oger P.M."/>
        </authorList>
    </citation>
    <scope>NUCLEOTIDE SEQUENCE [LARGE SCALE GENOMIC DNA]</scope>
    <source>
        <strain evidence="9 14">OGL-20P</strain>
    </source>
</reference>
<comment type="catalytic activity">
    <reaction evidence="5">
        <text>L-methionine = D-methionine</text>
        <dbReference type="Rhea" id="RHEA:12492"/>
        <dbReference type="ChEBI" id="CHEBI:57844"/>
        <dbReference type="ChEBI" id="CHEBI:57932"/>
        <dbReference type="EC" id="5.1.1.2"/>
    </reaction>
</comment>
<dbReference type="PANTHER" id="PTHR11986:SF58">
    <property type="entry name" value="LEUCINE_METHIONINE RACEMASE"/>
    <property type="match status" value="1"/>
</dbReference>
<evidence type="ECO:0000313" key="10">
    <source>
        <dbReference type="EMBL" id="KQH82987.1"/>
    </source>
</evidence>
<evidence type="ECO:0000313" key="13">
    <source>
        <dbReference type="Proteomes" id="UP000182125"/>
    </source>
</evidence>
<dbReference type="PIRSF" id="PIRSF000521">
    <property type="entry name" value="Transaminase_4ab_Lys_Orn"/>
    <property type="match status" value="1"/>
</dbReference>
<dbReference type="GO" id="GO:0008483">
    <property type="term" value="F:transaminase activity"/>
    <property type="evidence" value="ECO:0007669"/>
    <property type="project" value="UniProtKB-KW"/>
</dbReference>
<evidence type="ECO:0000256" key="3">
    <source>
        <dbReference type="ARBA" id="ARBA00022898"/>
    </source>
</evidence>
<dbReference type="GO" id="GO:0018111">
    <property type="term" value="F:methionine racemase activity"/>
    <property type="evidence" value="ECO:0007669"/>
    <property type="project" value="UniProtKB-EC"/>
</dbReference>
<evidence type="ECO:0000256" key="6">
    <source>
        <dbReference type="ARBA" id="ARBA00067036"/>
    </source>
</evidence>
<comment type="cofactor">
    <cofactor evidence="1">
        <name>pyridoxal 5'-phosphate</name>
        <dbReference type="ChEBI" id="CHEBI:597326"/>
    </cofactor>
</comment>
<dbReference type="CDD" id="cd00610">
    <property type="entry name" value="OAT_like"/>
    <property type="match status" value="1"/>
</dbReference>
<dbReference type="Proteomes" id="UP000250136">
    <property type="component" value="Chromosome"/>
</dbReference>
<dbReference type="Proteomes" id="UP000182125">
    <property type="component" value="Unassembled WGS sequence"/>
</dbReference>
<gene>
    <name evidence="9" type="ORF">A3L14_04805</name>
    <name evidence="10" type="ORF">AMR53_01800</name>
    <name evidence="11" type="ORF">SAMN05216170_1006</name>
</gene>
<keyword evidence="10" id="KW-0032">Aminotransferase</keyword>
<dbReference type="FunFam" id="3.40.640.10:FF:000004">
    <property type="entry name" value="Acetylornithine aminotransferase"/>
    <property type="match status" value="1"/>
</dbReference>
<dbReference type="RefSeq" id="WP_055428641.1">
    <property type="nucleotide sequence ID" value="NZ_CP015105.1"/>
</dbReference>
<dbReference type="SUPFAM" id="SSF53383">
    <property type="entry name" value="PLP-dependent transferases"/>
    <property type="match status" value="1"/>
</dbReference>
<name>A0A0Q2S6C0_9EURY</name>
<dbReference type="EC" id="5.1.1.2" evidence="6"/>
<evidence type="ECO:0000313" key="11">
    <source>
        <dbReference type="EMBL" id="SEV94193.1"/>
    </source>
</evidence>
<dbReference type="Gene3D" id="3.40.640.10">
    <property type="entry name" value="Type I PLP-dependent aspartate aminotransferase-like (Major domain)"/>
    <property type="match status" value="1"/>
</dbReference>
<dbReference type="PANTHER" id="PTHR11986">
    <property type="entry name" value="AMINOTRANSFERASE CLASS III"/>
    <property type="match status" value="1"/>
</dbReference>
<evidence type="ECO:0000256" key="8">
    <source>
        <dbReference type="RuleBase" id="RU003560"/>
    </source>
</evidence>
<dbReference type="InterPro" id="IPR054934">
    <property type="entry name" value="LeuMetRace"/>
</dbReference>
<dbReference type="Pfam" id="PF00202">
    <property type="entry name" value="Aminotran_3"/>
    <property type="match status" value="1"/>
</dbReference>
<dbReference type="GO" id="GO:0042802">
    <property type="term" value="F:identical protein binding"/>
    <property type="evidence" value="ECO:0007669"/>
    <property type="project" value="TreeGrafter"/>
</dbReference>
<evidence type="ECO:0000256" key="5">
    <source>
        <dbReference type="ARBA" id="ARBA00052009"/>
    </source>
</evidence>
<reference evidence="10 12" key="1">
    <citation type="submission" date="2015-08" db="EMBL/GenBank/DDBJ databases">
        <title>Thermococcus thioreducens DSM 14981 genome sequencing.</title>
        <authorList>
            <person name="Hong S.-J."/>
            <person name="Kim M.-C."/>
            <person name="Shin J.-H."/>
        </authorList>
    </citation>
    <scope>NUCLEOTIDE SEQUENCE [LARGE SCALE GENOMIC DNA]</scope>
    <source>
        <strain evidence="10 12">DSM 14981</strain>
    </source>
</reference>
<dbReference type="InterPro" id="IPR005814">
    <property type="entry name" value="Aminotrans_3"/>
</dbReference>
<dbReference type="InterPro" id="IPR050103">
    <property type="entry name" value="Class-III_PLP-dep_AT"/>
</dbReference>
<evidence type="ECO:0000256" key="2">
    <source>
        <dbReference type="ARBA" id="ARBA00008954"/>
    </source>
</evidence>
<accession>A0A0Q2S6C0</accession>
<keyword evidence="10" id="KW-0808">Transferase</keyword>
<dbReference type="Gene3D" id="3.90.1150.10">
    <property type="entry name" value="Aspartate Aminotransferase, domain 1"/>
    <property type="match status" value="1"/>
</dbReference>
<evidence type="ECO:0000313" key="12">
    <source>
        <dbReference type="Proteomes" id="UP000051862"/>
    </source>
</evidence>
<dbReference type="OrthoDB" id="6534at2157"/>
<evidence type="ECO:0000313" key="9">
    <source>
        <dbReference type="EMBL" id="ASJ12248.1"/>
    </source>
</evidence>
<dbReference type="KEGG" id="ttd:A3L14_04805"/>
<dbReference type="AlphaFoldDB" id="A0A0Q2S6C0"/>
<evidence type="ECO:0000313" key="14">
    <source>
        <dbReference type="Proteomes" id="UP000250136"/>
    </source>
</evidence>
<dbReference type="EMBL" id="CP015105">
    <property type="protein sequence ID" value="ASJ12248.1"/>
    <property type="molecule type" value="Genomic_DNA"/>
</dbReference>
<dbReference type="NCBIfam" id="NF045634">
    <property type="entry name" value="LeuMetRace"/>
    <property type="match status" value="1"/>
</dbReference>
<dbReference type="GO" id="GO:0030170">
    <property type="term" value="F:pyridoxal phosphate binding"/>
    <property type="evidence" value="ECO:0007669"/>
    <property type="project" value="InterPro"/>
</dbReference>
<keyword evidence="3 8" id="KW-0663">Pyridoxal phosphate</keyword>
<comment type="catalytic activity">
    <reaction evidence="4">
        <text>L-leucine = D-leucine</text>
        <dbReference type="Rhea" id="RHEA:59396"/>
        <dbReference type="ChEBI" id="CHEBI:57427"/>
        <dbReference type="ChEBI" id="CHEBI:143079"/>
    </reaction>
</comment>
<proteinExistence type="inferred from homology"/>
<dbReference type="EMBL" id="LIXN01000003">
    <property type="protein sequence ID" value="KQH82987.1"/>
    <property type="molecule type" value="Genomic_DNA"/>
</dbReference>
<dbReference type="PROSITE" id="PS00600">
    <property type="entry name" value="AA_TRANSFER_CLASS_3"/>
    <property type="match status" value="1"/>
</dbReference>
<dbReference type="STRING" id="277988.SAMN05216170_1006"/>
<sequence>MEYPKDKGQVLERYSRVFPRSARVTYAPIVGVKARNALVWDIEGREYIDFLSDAAVQNIGHNNPRVVQAIKDQAERLIHFTFIYGFPVEPLLLAEKLAEIAPIESPKVSFGMTGSDANDGAIKFARAYTGRRAILSYLRSYYGATYGAMSITGLDFEVRSVVGELSDVHYIPYPNCYRCPFGKEPKACKMECVSYLKEKFEGEVYAEGTAALFAEPIQGDAGMVVPPDGYFKRVKKILDEHGILLAVDEVQSGMGRTGKWFAIEHFGVRPDIITLAKPLGGGLPISAVIGRGEILDSLPSLGHTFTLSGNPLASRAALAVIEEIEEKDLLRRAEKLGKHTKKRLEEMKKEHELIGDVRGLGLMLGVDLVKDRETKERAYEEARKIVWRAYELGLVLAFLQGNVLRIQPPLTIEEELLEEGLNRLEQAIADVEEGRVPDDVLTKVQGW</sequence>
<dbReference type="NCBIfam" id="NF006228">
    <property type="entry name" value="PRK08360.1"/>
    <property type="match status" value="1"/>
</dbReference>
<dbReference type="InterPro" id="IPR015421">
    <property type="entry name" value="PyrdxlP-dep_Trfase_major"/>
</dbReference>
<reference evidence="11 13" key="3">
    <citation type="submission" date="2016-10" db="EMBL/GenBank/DDBJ databases">
        <authorList>
            <person name="de Groot N.N."/>
        </authorList>
    </citation>
    <scope>NUCLEOTIDE SEQUENCE [LARGE SCALE GENOMIC DNA]</scope>
    <source>
        <strain evidence="11 13">OGL-20</strain>
    </source>
</reference>